<evidence type="ECO:0000256" key="8">
    <source>
        <dbReference type="ARBA" id="ARBA00022676"/>
    </source>
</evidence>
<sequence length="211" mass="22096">MTPALASPAGSTPADPTTVGATTAAGTGPSGRLDPEQVRELMASHIDTYQDFPEPGVLFRDITPLLRDPESFHAVIGHWSAILPEQVDLVVGVEARGFVLGAPLAYEMGAGFVPARKAGKLPGAPRSISYDLEYGSAQIEIAVDALPRGARVMVVDDLLATGGTAAATIELVRRFDVELLGVSFLLELEGLGGRDRLPADVPVVTVESVQN</sequence>
<keyword evidence="9 11" id="KW-0808">Transferase</keyword>
<dbReference type="Proteomes" id="UP000612352">
    <property type="component" value="Unassembled WGS sequence"/>
</dbReference>
<comment type="subcellular location">
    <subcellularLocation>
        <location evidence="3 11">Cytoplasm</location>
    </subcellularLocation>
</comment>
<feature type="domain" description="Phosphoribosyltransferase" evidence="13">
    <location>
        <begin position="76"/>
        <end position="185"/>
    </location>
</feature>
<evidence type="ECO:0000256" key="7">
    <source>
        <dbReference type="ARBA" id="ARBA00022490"/>
    </source>
</evidence>
<keyword evidence="8 11" id="KW-0328">Glycosyltransferase</keyword>
<feature type="region of interest" description="Disordered" evidence="12">
    <location>
        <begin position="1"/>
        <end position="34"/>
    </location>
</feature>
<evidence type="ECO:0000256" key="5">
    <source>
        <dbReference type="ARBA" id="ARBA00008391"/>
    </source>
</evidence>
<comment type="subunit">
    <text evidence="11">Homodimer.</text>
</comment>
<evidence type="ECO:0000256" key="6">
    <source>
        <dbReference type="ARBA" id="ARBA00011893"/>
    </source>
</evidence>
<evidence type="ECO:0000313" key="15">
    <source>
        <dbReference type="Proteomes" id="UP000612352"/>
    </source>
</evidence>
<dbReference type="NCBIfam" id="TIGR01090">
    <property type="entry name" value="apt"/>
    <property type="match status" value="1"/>
</dbReference>
<dbReference type="InterPro" id="IPR050054">
    <property type="entry name" value="UPRTase/APRTase"/>
</dbReference>
<evidence type="ECO:0000259" key="13">
    <source>
        <dbReference type="Pfam" id="PF00156"/>
    </source>
</evidence>
<evidence type="ECO:0000256" key="12">
    <source>
        <dbReference type="SAM" id="MobiDB-lite"/>
    </source>
</evidence>
<comment type="pathway">
    <text evidence="4 11">Purine metabolism; AMP biosynthesis via salvage pathway; AMP from adenine: step 1/1.</text>
</comment>
<comment type="function">
    <text evidence="2 11">Catalyzes a salvage reaction resulting in the formation of AMP, that is energically less costly than de novo synthesis.</text>
</comment>
<dbReference type="NCBIfam" id="NF002634">
    <property type="entry name" value="PRK02304.1-3"/>
    <property type="match status" value="1"/>
</dbReference>
<reference evidence="14 15" key="1">
    <citation type="submission" date="2020-12" db="EMBL/GenBank/DDBJ databases">
        <title>Brachybacterium sp. MASK1Z-5, whole genome shotgun sequence.</title>
        <authorList>
            <person name="Tuo L."/>
        </authorList>
    </citation>
    <scope>NUCLEOTIDE SEQUENCE [LARGE SCALE GENOMIC DNA]</scope>
    <source>
        <strain evidence="14 15">MASK1Z-5</strain>
    </source>
</reference>
<evidence type="ECO:0000256" key="1">
    <source>
        <dbReference type="ARBA" id="ARBA00000868"/>
    </source>
</evidence>
<evidence type="ECO:0000256" key="4">
    <source>
        <dbReference type="ARBA" id="ARBA00004659"/>
    </source>
</evidence>
<comment type="catalytic activity">
    <reaction evidence="1 11">
        <text>AMP + diphosphate = 5-phospho-alpha-D-ribose 1-diphosphate + adenine</text>
        <dbReference type="Rhea" id="RHEA:16609"/>
        <dbReference type="ChEBI" id="CHEBI:16708"/>
        <dbReference type="ChEBI" id="CHEBI:33019"/>
        <dbReference type="ChEBI" id="CHEBI:58017"/>
        <dbReference type="ChEBI" id="CHEBI:456215"/>
        <dbReference type="EC" id="2.4.2.7"/>
    </reaction>
</comment>
<proteinExistence type="inferred from homology"/>
<evidence type="ECO:0000256" key="2">
    <source>
        <dbReference type="ARBA" id="ARBA00003968"/>
    </source>
</evidence>
<keyword evidence="7 11" id="KW-0963">Cytoplasm</keyword>
<dbReference type="Gene3D" id="3.40.50.2020">
    <property type="match status" value="1"/>
</dbReference>
<dbReference type="InterPro" id="IPR000836">
    <property type="entry name" value="PRTase_dom"/>
</dbReference>
<dbReference type="SUPFAM" id="SSF53271">
    <property type="entry name" value="PRTase-like"/>
    <property type="match status" value="1"/>
</dbReference>
<dbReference type="HAMAP" id="MF_00004">
    <property type="entry name" value="Aden_phosphoribosyltr"/>
    <property type="match status" value="1"/>
</dbReference>
<comment type="similarity">
    <text evidence="5 11">Belongs to the purine/pyrimidine phosphoribosyltransferase family.</text>
</comment>
<gene>
    <name evidence="11" type="primary">apt</name>
    <name evidence="14" type="ORF">I8D64_00205</name>
</gene>
<dbReference type="EC" id="2.4.2.7" evidence="6 11"/>
<evidence type="ECO:0000256" key="11">
    <source>
        <dbReference type="HAMAP-Rule" id="MF_00004"/>
    </source>
</evidence>
<keyword evidence="10 11" id="KW-0660">Purine salvage</keyword>
<dbReference type="PANTHER" id="PTHR32315">
    <property type="entry name" value="ADENINE PHOSPHORIBOSYLTRANSFERASE"/>
    <property type="match status" value="1"/>
</dbReference>
<feature type="compositionally biased region" description="Low complexity" evidence="12">
    <location>
        <begin position="12"/>
        <end position="27"/>
    </location>
</feature>
<evidence type="ECO:0000256" key="10">
    <source>
        <dbReference type="ARBA" id="ARBA00022726"/>
    </source>
</evidence>
<accession>A0ABS1B5N2</accession>
<dbReference type="Pfam" id="PF00156">
    <property type="entry name" value="Pribosyltran"/>
    <property type="match status" value="1"/>
</dbReference>
<dbReference type="NCBIfam" id="NF002636">
    <property type="entry name" value="PRK02304.1-5"/>
    <property type="match status" value="1"/>
</dbReference>
<evidence type="ECO:0000256" key="9">
    <source>
        <dbReference type="ARBA" id="ARBA00022679"/>
    </source>
</evidence>
<dbReference type="PANTHER" id="PTHR32315:SF3">
    <property type="entry name" value="ADENINE PHOSPHORIBOSYLTRANSFERASE"/>
    <property type="match status" value="1"/>
</dbReference>
<protein>
    <recommendedName>
        <fullName evidence="6 11">Adenine phosphoribosyltransferase</fullName>
        <shortName evidence="11">APRT</shortName>
        <ecNumber evidence="6 11">2.4.2.7</ecNumber>
    </recommendedName>
</protein>
<name>A0ABS1B5N2_9MICO</name>
<dbReference type="InterPro" id="IPR029057">
    <property type="entry name" value="PRTase-like"/>
</dbReference>
<dbReference type="CDD" id="cd06223">
    <property type="entry name" value="PRTases_typeI"/>
    <property type="match status" value="1"/>
</dbReference>
<keyword evidence="15" id="KW-1185">Reference proteome</keyword>
<comment type="caution">
    <text evidence="14">The sequence shown here is derived from an EMBL/GenBank/DDBJ whole genome shotgun (WGS) entry which is preliminary data.</text>
</comment>
<dbReference type="GO" id="GO:0003999">
    <property type="term" value="F:adenine phosphoribosyltransferase activity"/>
    <property type="evidence" value="ECO:0007669"/>
    <property type="project" value="UniProtKB-EC"/>
</dbReference>
<dbReference type="InterPro" id="IPR005764">
    <property type="entry name" value="Ade_phspho_trans"/>
</dbReference>
<evidence type="ECO:0000313" key="14">
    <source>
        <dbReference type="EMBL" id="MBK0329827.1"/>
    </source>
</evidence>
<dbReference type="EMBL" id="JAEDAJ010000001">
    <property type="protein sequence ID" value="MBK0329827.1"/>
    <property type="molecule type" value="Genomic_DNA"/>
</dbReference>
<evidence type="ECO:0000256" key="3">
    <source>
        <dbReference type="ARBA" id="ARBA00004496"/>
    </source>
</evidence>
<organism evidence="14 15">
    <name type="scientific">Brachybacterium halotolerans</name>
    <dbReference type="NCBI Taxonomy" id="2795215"/>
    <lineage>
        <taxon>Bacteria</taxon>
        <taxon>Bacillati</taxon>
        <taxon>Actinomycetota</taxon>
        <taxon>Actinomycetes</taxon>
        <taxon>Micrococcales</taxon>
        <taxon>Dermabacteraceae</taxon>
        <taxon>Brachybacterium</taxon>
    </lineage>
</organism>